<name>A0A9D7SZK8_9BACT</name>
<dbReference type="Pfam" id="PF07593">
    <property type="entry name" value="UnbV_ASPIC"/>
    <property type="match status" value="1"/>
</dbReference>
<dbReference type="Pfam" id="PF19081">
    <property type="entry name" value="Ig_7"/>
    <property type="match status" value="1"/>
</dbReference>
<evidence type="ECO:0000259" key="4">
    <source>
        <dbReference type="Pfam" id="PF19081"/>
    </source>
</evidence>
<evidence type="ECO:0000259" key="2">
    <source>
        <dbReference type="Pfam" id="PF07593"/>
    </source>
</evidence>
<sequence>MASHEIEELRFLYFNLIFFLLVTMVENERKSVLYLREKKEMISKWLSVCGLLMIWQIVEAQPVTFTYHSDKLNPVAGFTAYSDCAVDMNGDRLDDVVRIGNKGIYIDYQHPDGSYSQRFFSMLIKSPPSWSICAGDIDNNGFNDLLFGHTTSVSFVKADDHGNSYQENLMPSFILSQRSTFSDIDNDGWLDAFVCNDTALSIPYRNEGSGMMIPDTNLIHTADRPGSYSAIWTDYDNDGDSDLYITKCQGGAPPGSINRTNLMYRNNGDGSYSEVGAQTGLDDNAQSWSTVFEDFDNDGDFDAFIINHDFQNRLFRNNGDGTFTDVINSSGIDGNDLGAEENASGDFNNDGFIDIFSGLKKEIYLGNGDLTFTGQDAPTKPGAIADLNDDGFLDVFHAGQLWINDANTNHWLNVFPIGITSNKNGIGARVEAYGAWGKQIREVRSGQSYSPMSSLIIHFGLGTHDKIDSLIIRWPSGVVSIMRELHVDSIYAVPEAPCIRPSIDISILGTTSHCPGDTTLLMAPAGCATYVWSNNYFDQTLAVGDEGSFYVICIDSNGCASMSSTLEIKKVIEPTPVIFSPEGNTICEHDSLILYSSPGENYKWSTGETGNSSITISESGFYTVSTDAICTSGQLTSAPFQTVVLESPPPIANGSVILQGDSILLMADGENCQWYDQPVGGNLLATGPFFQTLPLNSSATYFVESHFIHPGEIQTGGKSDTIGTGGLAGQAGYLLFETWAPFTLLSVTVYVPSDGPLGTRFVQLWSGDSLLAFKRFELHPGANVFDLNFNVPVGKFSLQCQQGNLWRNTGTLDYPYLIGDAGKITSSSFGDQYYYFFYDWKIKKEDFECISDRTAVDVILSASEEIEHQKELTIYPNPTAGLLNGEIKGNNQGIKLLRLLDIRGKEILTYNTGDESSFQLDLNHLAPGVYCLQILGDNLFDVRKIFKN</sequence>
<dbReference type="NCBIfam" id="TIGR04183">
    <property type="entry name" value="Por_Secre_tail"/>
    <property type="match status" value="1"/>
</dbReference>
<evidence type="ECO:0000256" key="1">
    <source>
        <dbReference type="ARBA" id="ARBA00022729"/>
    </source>
</evidence>
<dbReference type="Proteomes" id="UP000808337">
    <property type="component" value="Unassembled WGS sequence"/>
</dbReference>
<keyword evidence="1" id="KW-0732">Signal</keyword>
<dbReference type="SUPFAM" id="SSF69318">
    <property type="entry name" value="Integrin alpha N-terminal domain"/>
    <property type="match status" value="1"/>
</dbReference>
<protein>
    <submittedName>
        <fullName evidence="5">VCBS repeat-containing protein</fullName>
    </submittedName>
</protein>
<dbReference type="InterPro" id="IPR044023">
    <property type="entry name" value="Ig_7"/>
</dbReference>
<comment type="caution">
    <text evidence="5">The sequence shown here is derived from an EMBL/GenBank/DDBJ whole genome shotgun (WGS) entry which is preliminary data.</text>
</comment>
<feature type="domain" description="Ig-like" evidence="4">
    <location>
        <begin position="654"/>
        <end position="705"/>
    </location>
</feature>
<accession>A0A9D7SZK8</accession>
<evidence type="ECO:0000259" key="3">
    <source>
        <dbReference type="Pfam" id="PF18962"/>
    </source>
</evidence>
<dbReference type="Pfam" id="PF13517">
    <property type="entry name" value="FG-GAP_3"/>
    <property type="match status" value="2"/>
</dbReference>
<proteinExistence type="predicted"/>
<dbReference type="PANTHER" id="PTHR44103:SF1">
    <property type="entry name" value="PROPROTEIN CONVERTASE P"/>
    <property type="match status" value="1"/>
</dbReference>
<evidence type="ECO:0000313" key="6">
    <source>
        <dbReference type="Proteomes" id="UP000808337"/>
    </source>
</evidence>
<dbReference type="InterPro" id="IPR011519">
    <property type="entry name" value="UnbV_ASPIC"/>
</dbReference>
<evidence type="ECO:0000313" key="5">
    <source>
        <dbReference type="EMBL" id="MBK9984892.1"/>
    </source>
</evidence>
<feature type="domain" description="ASPIC/UnbV" evidence="2">
    <location>
        <begin position="425"/>
        <end position="491"/>
    </location>
</feature>
<dbReference type="PANTHER" id="PTHR44103">
    <property type="entry name" value="PROPROTEIN CONVERTASE P"/>
    <property type="match status" value="1"/>
</dbReference>
<dbReference type="Pfam" id="PF18962">
    <property type="entry name" value="Por_Secre_tail"/>
    <property type="match status" value="1"/>
</dbReference>
<dbReference type="Gene3D" id="2.130.10.130">
    <property type="entry name" value="Integrin alpha, N-terminal"/>
    <property type="match status" value="1"/>
</dbReference>
<dbReference type="InterPro" id="IPR026444">
    <property type="entry name" value="Secre_tail"/>
</dbReference>
<gene>
    <name evidence="5" type="ORF">IPP15_21440</name>
</gene>
<dbReference type="EMBL" id="JADKGY010000032">
    <property type="protein sequence ID" value="MBK9984892.1"/>
    <property type="molecule type" value="Genomic_DNA"/>
</dbReference>
<dbReference type="AlphaFoldDB" id="A0A9D7SZK8"/>
<feature type="domain" description="Secretion system C-terminal sorting" evidence="3">
    <location>
        <begin position="874"/>
        <end position="944"/>
    </location>
</feature>
<dbReference type="InterPro" id="IPR013517">
    <property type="entry name" value="FG-GAP"/>
</dbReference>
<dbReference type="InterPro" id="IPR028994">
    <property type="entry name" value="Integrin_alpha_N"/>
</dbReference>
<reference evidence="5 6" key="1">
    <citation type="submission" date="2020-10" db="EMBL/GenBank/DDBJ databases">
        <title>Connecting structure to function with the recovery of over 1000 high-quality activated sludge metagenome-assembled genomes encoding full-length rRNA genes using long-read sequencing.</title>
        <authorList>
            <person name="Singleton C.M."/>
            <person name="Petriglieri F."/>
            <person name="Kristensen J.M."/>
            <person name="Kirkegaard R.H."/>
            <person name="Michaelsen T.Y."/>
            <person name="Andersen M.H."/>
            <person name="Karst S.M."/>
            <person name="Dueholm M.S."/>
            <person name="Nielsen P.H."/>
            <person name="Albertsen M."/>
        </authorList>
    </citation>
    <scope>NUCLEOTIDE SEQUENCE [LARGE SCALE GENOMIC DNA]</scope>
    <source>
        <strain evidence="5">Ribe_18-Q3-R11-54_MAXAC.273</strain>
    </source>
</reference>
<organism evidence="5 6">
    <name type="scientific">Candidatus Opimibacter skivensis</name>
    <dbReference type="NCBI Taxonomy" id="2982028"/>
    <lineage>
        <taxon>Bacteria</taxon>
        <taxon>Pseudomonadati</taxon>
        <taxon>Bacteroidota</taxon>
        <taxon>Saprospiria</taxon>
        <taxon>Saprospirales</taxon>
        <taxon>Saprospiraceae</taxon>
        <taxon>Candidatus Opimibacter</taxon>
    </lineage>
</organism>